<sequence>MMKKITLALCVAATLAPSFAMAHQAGDIIVRAGTATVRPTESSDNVMGLGGFKIDNDTQLGLTFSYLITDNIGVELLGATPFQHKVGLQATGDIASARQLPPTLMAQWYFGKAEDKLRPYVGVGINYTNFYDAKFNNTGKSIGLHDLSVDNSWGAAGQVGLDYLVDKDWMINASLWYMDIDTTIKFRDGNNQKQSIDTHVDPFVFMFAVGYRF</sequence>
<dbReference type="FunFam" id="2.40.160.20:FF:000001">
    <property type="entry name" value="Outer membrane protein W"/>
    <property type="match status" value="1"/>
</dbReference>
<reference evidence="10 11" key="1">
    <citation type="submission" date="2016-04" db="EMBL/GenBank/DDBJ databases">
        <title>ATOL: Assembling a taxonomically balanced genome-scale reconstruction of the evolutionary history of the Enterobacteriaceae.</title>
        <authorList>
            <person name="Plunkett G.III."/>
            <person name="Neeno-Eckwall E.C."/>
            <person name="Glasner J.D."/>
            <person name="Perna N.T."/>
        </authorList>
    </citation>
    <scope>NUCLEOTIDE SEQUENCE [LARGE SCALE GENOMIC DNA]</scope>
    <source>
        <strain evidence="10 11">ATCC 12841</strain>
    </source>
</reference>
<keyword evidence="11" id="KW-1185">Reference proteome</keyword>
<dbReference type="GO" id="GO:0009279">
    <property type="term" value="C:cell outer membrane"/>
    <property type="evidence" value="ECO:0007669"/>
    <property type="project" value="UniProtKB-SubCell"/>
</dbReference>
<evidence type="ECO:0000256" key="8">
    <source>
        <dbReference type="ARBA" id="ARBA00074212"/>
    </source>
</evidence>
<evidence type="ECO:0000313" key="11">
    <source>
        <dbReference type="Proteomes" id="UP000078431"/>
    </source>
</evidence>
<dbReference type="GO" id="GO:0055085">
    <property type="term" value="P:transmembrane transport"/>
    <property type="evidence" value="ECO:0007669"/>
    <property type="project" value="TreeGrafter"/>
</dbReference>
<evidence type="ECO:0000256" key="6">
    <source>
        <dbReference type="ARBA" id="ARBA00023136"/>
    </source>
</evidence>
<dbReference type="SUPFAM" id="SSF56925">
    <property type="entry name" value="OMPA-like"/>
    <property type="match status" value="1"/>
</dbReference>
<evidence type="ECO:0000256" key="2">
    <source>
        <dbReference type="ARBA" id="ARBA00009330"/>
    </source>
</evidence>
<accession>A0AA91EE53</accession>
<dbReference type="EMBL" id="LXEX01000055">
    <property type="protein sequence ID" value="OAT57529.1"/>
    <property type="molecule type" value="Genomic_DNA"/>
</dbReference>
<evidence type="ECO:0000256" key="7">
    <source>
        <dbReference type="ARBA" id="ARBA00023237"/>
    </source>
</evidence>
<name>A0AA91EE53_9GAMM</name>
<evidence type="ECO:0000256" key="9">
    <source>
        <dbReference type="SAM" id="SignalP"/>
    </source>
</evidence>
<evidence type="ECO:0000256" key="4">
    <source>
        <dbReference type="ARBA" id="ARBA00022692"/>
    </source>
</evidence>
<keyword evidence="5 9" id="KW-0732">Signal</keyword>
<dbReference type="AlphaFoldDB" id="A0AA91EE53"/>
<comment type="caution">
    <text evidence="10">The sequence shown here is derived from an EMBL/GenBank/DDBJ whole genome shotgun (WGS) entry which is preliminary data.</text>
</comment>
<evidence type="ECO:0000256" key="3">
    <source>
        <dbReference type="ARBA" id="ARBA00022452"/>
    </source>
</evidence>
<keyword evidence="4" id="KW-0812">Transmembrane</keyword>
<dbReference type="Gene3D" id="2.40.160.20">
    <property type="match status" value="1"/>
</dbReference>
<keyword evidence="3" id="KW-1134">Transmembrane beta strand</keyword>
<dbReference type="Pfam" id="PF03922">
    <property type="entry name" value="OmpW"/>
    <property type="match status" value="1"/>
</dbReference>
<keyword evidence="7" id="KW-0998">Cell outer membrane</keyword>
<feature type="chain" id="PRO_5041725990" description="Outer membrane protein W" evidence="9">
    <location>
        <begin position="23"/>
        <end position="213"/>
    </location>
</feature>
<comment type="similarity">
    <text evidence="2">Belongs to the OmpW/AlkL family.</text>
</comment>
<proteinExistence type="inferred from homology"/>
<evidence type="ECO:0000256" key="5">
    <source>
        <dbReference type="ARBA" id="ARBA00022729"/>
    </source>
</evidence>
<feature type="signal peptide" evidence="9">
    <location>
        <begin position="1"/>
        <end position="22"/>
    </location>
</feature>
<organism evidence="10 11">
    <name type="scientific">Obesumbacterium proteus ATCC 12841</name>
    <dbReference type="NCBI Taxonomy" id="1354268"/>
    <lineage>
        <taxon>Bacteria</taxon>
        <taxon>Pseudomonadati</taxon>
        <taxon>Pseudomonadota</taxon>
        <taxon>Gammaproteobacteria</taxon>
        <taxon>Enterobacterales</taxon>
        <taxon>Hafniaceae</taxon>
        <taxon>Obesumbacterium</taxon>
    </lineage>
</organism>
<comment type="subcellular location">
    <subcellularLocation>
        <location evidence="1">Cell outer membrane</location>
    </subcellularLocation>
</comment>
<evidence type="ECO:0000256" key="1">
    <source>
        <dbReference type="ARBA" id="ARBA00004442"/>
    </source>
</evidence>
<gene>
    <name evidence="10" type="ORF">M993_03700</name>
</gene>
<dbReference type="InterPro" id="IPR005618">
    <property type="entry name" value="OMPW"/>
</dbReference>
<dbReference type="PANTHER" id="PTHR36920">
    <property type="match status" value="1"/>
</dbReference>
<dbReference type="InterPro" id="IPR011250">
    <property type="entry name" value="OMP/PagP_B-barrel"/>
</dbReference>
<dbReference type="NCBIfam" id="NF008202">
    <property type="entry name" value="PRK10959.1"/>
    <property type="match status" value="1"/>
</dbReference>
<protein>
    <recommendedName>
        <fullName evidence="8">Outer membrane protein W</fullName>
    </recommendedName>
</protein>
<evidence type="ECO:0000313" key="10">
    <source>
        <dbReference type="EMBL" id="OAT57529.1"/>
    </source>
</evidence>
<dbReference type="PANTHER" id="PTHR36920:SF1">
    <property type="entry name" value="OUTER MEMBRANE PROTEIN W"/>
    <property type="match status" value="1"/>
</dbReference>
<dbReference type="Proteomes" id="UP000078431">
    <property type="component" value="Unassembled WGS sequence"/>
</dbReference>
<keyword evidence="6" id="KW-0472">Membrane</keyword>